<proteinExistence type="predicted"/>
<name>A0A816Y6V7_9BILA</name>
<comment type="caution">
    <text evidence="1">The sequence shown here is derived from an EMBL/GenBank/DDBJ whole genome shotgun (WGS) entry which is preliminary data.</text>
</comment>
<evidence type="ECO:0000313" key="3">
    <source>
        <dbReference type="Proteomes" id="UP000663887"/>
    </source>
</evidence>
<dbReference type="EMBL" id="CAJNRG010014349">
    <property type="protein sequence ID" value="CAF2155484.1"/>
    <property type="molecule type" value="Genomic_DNA"/>
</dbReference>
<dbReference type="Proteomes" id="UP000663842">
    <property type="component" value="Unassembled WGS sequence"/>
</dbReference>
<dbReference type="EMBL" id="CAJOBF010002097">
    <property type="protein sequence ID" value="CAF4009756.1"/>
    <property type="molecule type" value="Genomic_DNA"/>
</dbReference>
<reference evidence="1" key="1">
    <citation type="submission" date="2021-02" db="EMBL/GenBank/DDBJ databases">
        <authorList>
            <person name="Nowell W R."/>
        </authorList>
    </citation>
    <scope>NUCLEOTIDE SEQUENCE</scope>
</reference>
<sequence>MSVTSRNKKVETLAWITDDEAEFWTSTSPIAKRDTTNQFSTIKDISPDVLSPDGLYFKINNEINTEMEDHLSLLHKQILEKQDEEVKYEDNVEDNETPVIFQSNENIQINNNNAEKNMSLFDRLLHQLTRSSFSETDYIDDEVFVEVDENEIKVAVNNNNIHRSLNDGSKLTDNIPFINDIRSFIDEIGEETNVLLGFMDEESLINRRSRKAKSTFSSIKNN</sequence>
<organism evidence="1 3">
    <name type="scientific">Rotaria magnacalcarata</name>
    <dbReference type="NCBI Taxonomy" id="392030"/>
    <lineage>
        <taxon>Eukaryota</taxon>
        <taxon>Metazoa</taxon>
        <taxon>Spiralia</taxon>
        <taxon>Gnathifera</taxon>
        <taxon>Rotifera</taxon>
        <taxon>Eurotatoria</taxon>
        <taxon>Bdelloidea</taxon>
        <taxon>Philodinida</taxon>
        <taxon>Philodinidae</taxon>
        <taxon>Rotaria</taxon>
    </lineage>
</organism>
<dbReference type="Proteomes" id="UP000663887">
    <property type="component" value="Unassembled WGS sequence"/>
</dbReference>
<dbReference type="AlphaFoldDB" id="A0A816Y6V7"/>
<evidence type="ECO:0000313" key="1">
    <source>
        <dbReference type="EMBL" id="CAF2155484.1"/>
    </source>
</evidence>
<accession>A0A816Y6V7</accession>
<evidence type="ECO:0000313" key="2">
    <source>
        <dbReference type="EMBL" id="CAF4009756.1"/>
    </source>
</evidence>
<protein>
    <submittedName>
        <fullName evidence="1">Uncharacterized protein</fullName>
    </submittedName>
</protein>
<gene>
    <name evidence="2" type="ORF">UXM345_LOCUS16692</name>
    <name evidence="1" type="ORF">XDN619_LOCUS29446</name>
</gene>